<evidence type="ECO:0000313" key="4">
    <source>
        <dbReference type="Proteomes" id="UP000198824"/>
    </source>
</evidence>
<feature type="compositionally biased region" description="Polar residues" evidence="1">
    <location>
        <begin position="77"/>
        <end position="87"/>
    </location>
</feature>
<evidence type="ECO:0000256" key="1">
    <source>
        <dbReference type="SAM" id="MobiDB-lite"/>
    </source>
</evidence>
<dbReference type="AlphaFoldDB" id="A0A1I6JYW7"/>
<keyword evidence="2" id="KW-0472">Membrane</keyword>
<reference evidence="3 4" key="1">
    <citation type="submission" date="2016-10" db="EMBL/GenBank/DDBJ databases">
        <authorList>
            <person name="de Groot N.N."/>
        </authorList>
    </citation>
    <scope>NUCLEOTIDE SEQUENCE [LARGE SCALE GENOMIC DNA]</scope>
    <source>
        <strain evidence="3 4">S5-249</strain>
    </source>
</reference>
<dbReference type="RefSeq" id="WP_093311854.1">
    <property type="nucleotide sequence ID" value="NZ_FOZG01000001.1"/>
</dbReference>
<organism evidence="3 4">
    <name type="scientific">Sphingomonas jatrophae</name>
    <dbReference type="NCBI Taxonomy" id="1166337"/>
    <lineage>
        <taxon>Bacteria</taxon>
        <taxon>Pseudomonadati</taxon>
        <taxon>Pseudomonadota</taxon>
        <taxon>Alphaproteobacteria</taxon>
        <taxon>Sphingomonadales</taxon>
        <taxon>Sphingomonadaceae</taxon>
        <taxon>Sphingomonas</taxon>
    </lineage>
</organism>
<keyword evidence="4" id="KW-1185">Reference proteome</keyword>
<protein>
    <submittedName>
        <fullName evidence="3">Phage shock protein B</fullName>
    </submittedName>
</protein>
<dbReference type="NCBIfam" id="TIGR02976">
    <property type="entry name" value="phageshock_pspB"/>
    <property type="match status" value="1"/>
</dbReference>
<keyword evidence="2" id="KW-0812">Transmembrane</keyword>
<dbReference type="InterPro" id="IPR009554">
    <property type="entry name" value="Phageshock_PspB"/>
</dbReference>
<dbReference type="Proteomes" id="UP000198824">
    <property type="component" value="Unassembled WGS sequence"/>
</dbReference>
<gene>
    <name evidence="3" type="ORF">SAMN05192580_1091</name>
</gene>
<feature type="transmembrane region" description="Helical" evidence="2">
    <location>
        <begin position="6"/>
        <end position="26"/>
    </location>
</feature>
<dbReference type="STRING" id="1166337.SAMN05192580_1091"/>
<sequence length="87" mass="10123">MEDVLLPIVICGMLFIGMPWIVLHYLMSWKKHASLTAEDEKLMDELYETARRLDERLHTIERIIAADHPEYRRPTTGGITSDRSPDL</sequence>
<accession>A0A1I6JYW7</accession>
<dbReference type="EMBL" id="FOZG01000001">
    <property type="protein sequence ID" value="SFR84088.1"/>
    <property type="molecule type" value="Genomic_DNA"/>
</dbReference>
<dbReference type="OrthoDB" id="7365677at2"/>
<keyword evidence="2" id="KW-1133">Transmembrane helix</keyword>
<dbReference type="GO" id="GO:0006355">
    <property type="term" value="P:regulation of DNA-templated transcription"/>
    <property type="evidence" value="ECO:0007669"/>
    <property type="project" value="InterPro"/>
</dbReference>
<feature type="region of interest" description="Disordered" evidence="1">
    <location>
        <begin position="68"/>
        <end position="87"/>
    </location>
</feature>
<proteinExistence type="predicted"/>
<evidence type="ECO:0000256" key="2">
    <source>
        <dbReference type="SAM" id="Phobius"/>
    </source>
</evidence>
<dbReference type="Pfam" id="PF06667">
    <property type="entry name" value="PspB"/>
    <property type="match status" value="1"/>
</dbReference>
<name>A0A1I6JYW7_9SPHN</name>
<evidence type="ECO:0000313" key="3">
    <source>
        <dbReference type="EMBL" id="SFR84088.1"/>
    </source>
</evidence>
<dbReference type="GO" id="GO:0009271">
    <property type="term" value="P:phage shock"/>
    <property type="evidence" value="ECO:0007669"/>
    <property type="project" value="InterPro"/>
</dbReference>